<feature type="domain" description="Glycosyl transferase family 1" evidence="1">
    <location>
        <begin position="221"/>
        <end position="372"/>
    </location>
</feature>
<comment type="caution">
    <text evidence="3">The sequence shown here is derived from an EMBL/GenBank/DDBJ whole genome shotgun (WGS) entry which is preliminary data.</text>
</comment>
<organism evidence="3 4">
    <name type="scientific">Pseudomonas duriflava</name>
    <dbReference type="NCBI Taxonomy" id="459528"/>
    <lineage>
        <taxon>Bacteria</taxon>
        <taxon>Pseudomonadati</taxon>
        <taxon>Pseudomonadota</taxon>
        <taxon>Gammaproteobacteria</taxon>
        <taxon>Pseudomonadales</taxon>
        <taxon>Pseudomonadaceae</taxon>
        <taxon>Pseudomonas</taxon>
    </lineage>
</organism>
<keyword evidence="3" id="KW-0808">Transferase</keyword>
<dbReference type="Proteomes" id="UP000316905">
    <property type="component" value="Unassembled WGS sequence"/>
</dbReference>
<dbReference type="GO" id="GO:1901135">
    <property type="term" value="P:carbohydrate derivative metabolic process"/>
    <property type="evidence" value="ECO:0007669"/>
    <property type="project" value="UniProtKB-ARBA"/>
</dbReference>
<sequence>MRALFLNSLYDPHIGGGAEIILQQTVEGLQKRGMDVMVLATGPEKGLRLDRVNGVPVYRAGLSNLYWHHTQERPGRFTRLAWHIVDRYNARMRRYVREVIARECPDIVICHNLSGWSVSAWDEVKAADLPIVQVLHDMYLLCPRSTMFNQGKTCPQRCGQCQTLRQPHPQASQQVDAVIGVSRFLLDKLTANGYFGLATSHVIYNCSVVPKPTFRCERLPNAPLRFGYMGTLSDNKGVAWLIEEFQAQKGMHAMLYIAGRGQLDYVAHLKRLADPSRVRFIGYQSPQTFYSAIDVAVVPSRWAEPFGMVAVEACAHGVPVIATRMGGLSEIIQDRFNGLLCSPAQPESLGVALRTLHDDKPLRERLAYQARSSVSALLGQDRMLDEYETIIRQTVAKRKARA</sequence>
<protein>
    <submittedName>
        <fullName evidence="3">Glycosyltransferase involved in cell wall biosynthesis</fullName>
    </submittedName>
</protein>
<dbReference type="Gene3D" id="3.40.50.2000">
    <property type="entry name" value="Glycogen Phosphorylase B"/>
    <property type="match status" value="2"/>
</dbReference>
<dbReference type="OrthoDB" id="9062832at2"/>
<dbReference type="RefSeq" id="WP_145145700.1">
    <property type="nucleotide sequence ID" value="NZ_VLKY01000024.1"/>
</dbReference>
<gene>
    <name evidence="3" type="ORF">IQ22_04337</name>
</gene>
<dbReference type="PANTHER" id="PTHR12526:SF630">
    <property type="entry name" value="GLYCOSYLTRANSFERASE"/>
    <property type="match status" value="1"/>
</dbReference>
<reference evidence="3 4" key="1">
    <citation type="journal article" date="2015" name="Stand. Genomic Sci.">
        <title>Genomic Encyclopedia of Bacterial and Archaeal Type Strains, Phase III: the genomes of soil and plant-associated and newly described type strains.</title>
        <authorList>
            <person name="Whitman W.B."/>
            <person name="Woyke T."/>
            <person name="Klenk H.P."/>
            <person name="Zhou Y."/>
            <person name="Lilburn T.G."/>
            <person name="Beck B.J."/>
            <person name="De Vos P."/>
            <person name="Vandamme P."/>
            <person name="Eisen J.A."/>
            <person name="Garrity G."/>
            <person name="Hugenholtz P."/>
            <person name="Kyrpides N.C."/>
        </authorList>
    </citation>
    <scope>NUCLEOTIDE SEQUENCE [LARGE SCALE GENOMIC DNA]</scope>
    <source>
        <strain evidence="3 4">CGMCC 1.6858</strain>
    </source>
</reference>
<feature type="domain" description="Glycosyltransferase subfamily 4-like N-terminal" evidence="2">
    <location>
        <begin position="16"/>
        <end position="193"/>
    </location>
</feature>
<evidence type="ECO:0000259" key="2">
    <source>
        <dbReference type="Pfam" id="PF13579"/>
    </source>
</evidence>
<dbReference type="Pfam" id="PF13579">
    <property type="entry name" value="Glyco_trans_4_4"/>
    <property type="match status" value="1"/>
</dbReference>
<keyword evidence="4" id="KW-1185">Reference proteome</keyword>
<dbReference type="InterPro" id="IPR001296">
    <property type="entry name" value="Glyco_trans_1"/>
</dbReference>
<dbReference type="GO" id="GO:0016757">
    <property type="term" value="F:glycosyltransferase activity"/>
    <property type="evidence" value="ECO:0007669"/>
    <property type="project" value="InterPro"/>
</dbReference>
<evidence type="ECO:0000259" key="1">
    <source>
        <dbReference type="Pfam" id="PF00534"/>
    </source>
</evidence>
<dbReference type="Pfam" id="PF00534">
    <property type="entry name" value="Glycos_transf_1"/>
    <property type="match status" value="1"/>
</dbReference>
<name>A0A562PSC2_9PSED</name>
<dbReference type="SUPFAM" id="SSF53756">
    <property type="entry name" value="UDP-Glycosyltransferase/glycogen phosphorylase"/>
    <property type="match status" value="1"/>
</dbReference>
<proteinExistence type="predicted"/>
<dbReference type="EMBL" id="VLKY01000024">
    <property type="protein sequence ID" value="TWI47273.1"/>
    <property type="molecule type" value="Genomic_DNA"/>
</dbReference>
<dbReference type="AlphaFoldDB" id="A0A562PSC2"/>
<dbReference type="InterPro" id="IPR028098">
    <property type="entry name" value="Glyco_trans_4-like_N"/>
</dbReference>
<dbReference type="CDD" id="cd03823">
    <property type="entry name" value="GT4_ExpE7-like"/>
    <property type="match status" value="1"/>
</dbReference>
<evidence type="ECO:0000313" key="4">
    <source>
        <dbReference type="Proteomes" id="UP000316905"/>
    </source>
</evidence>
<dbReference type="PANTHER" id="PTHR12526">
    <property type="entry name" value="GLYCOSYLTRANSFERASE"/>
    <property type="match status" value="1"/>
</dbReference>
<accession>A0A562PSC2</accession>
<evidence type="ECO:0000313" key="3">
    <source>
        <dbReference type="EMBL" id="TWI47273.1"/>
    </source>
</evidence>